<evidence type="ECO:0000313" key="2">
    <source>
        <dbReference type="EMBL" id="WOK92250.1"/>
    </source>
</evidence>
<protein>
    <submittedName>
        <fullName evidence="2">Uncharacterized protein</fullName>
    </submittedName>
</protein>
<sequence>MARTIGPRPNRPNKPGGLSAAQTGPFLGARPAPARRALRAAMAHGMPLRRRYLRAPPPPPPRNPSRHHSHSPYPSRPMSFTLSRYRRPGARDEETVYVGDDVVLCAVIEAHGFFKIREPGHKFSCSAIVPLPHAAVPCVLLAFVSTDGSSFGRGTRAVPFQLVDRETQPWGDCS</sequence>
<dbReference type="AlphaFoldDB" id="A0AAQ3PXH6"/>
<evidence type="ECO:0000256" key="1">
    <source>
        <dbReference type="SAM" id="MobiDB-lite"/>
    </source>
</evidence>
<gene>
    <name evidence="2" type="ORF">Cni_G00941</name>
</gene>
<feature type="region of interest" description="Disordered" evidence="1">
    <location>
        <begin position="1"/>
        <end position="81"/>
    </location>
</feature>
<organism evidence="2 3">
    <name type="scientific">Canna indica</name>
    <name type="common">Indian-shot</name>
    <dbReference type="NCBI Taxonomy" id="4628"/>
    <lineage>
        <taxon>Eukaryota</taxon>
        <taxon>Viridiplantae</taxon>
        <taxon>Streptophyta</taxon>
        <taxon>Embryophyta</taxon>
        <taxon>Tracheophyta</taxon>
        <taxon>Spermatophyta</taxon>
        <taxon>Magnoliopsida</taxon>
        <taxon>Liliopsida</taxon>
        <taxon>Zingiberales</taxon>
        <taxon>Cannaceae</taxon>
        <taxon>Canna</taxon>
    </lineage>
</organism>
<name>A0AAQ3PXH6_9LILI</name>
<keyword evidence="3" id="KW-1185">Reference proteome</keyword>
<dbReference type="Proteomes" id="UP001327560">
    <property type="component" value="Chromosome 1"/>
</dbReference>
<feature type="compositionally biased region" description="Low complexity" evidence="1">
    <location>
        <begin position="29"/>
        <end position="43"/>
    </location>
</feature>
<evidence type="ECO:0000313" key="3">
    <source>
        <dbReference type="Proteomes" id="UP001327560"/>
    </source>
</evidence>
<proteinExistence type="predicted"/>
<reference evidence="2 3" key="1">
    <citation type="submission" date="2023-10" db="EMBL/GenBank/DDBJ databases">
        <title>Chromosome-scale genome assembly provides insights into flower coloration mechanisms of Canna indica.</title>
        <authorList>
            <person name="Li C."/>
        </authorList>
    </citation>
    <scope>NUCLEOTIDE SEQUENCE [LARGE SCALE GENOMIC DNA]</scope>
    <source>
        <tissue evidence="2">Flower</tissue>
    </source>
</reference>
<accession>A0AAQ3PXH6</accession>
<dbReference type="EMBL" id="CP136890">
    <property type="protein sequence ID" value="WOK92250.1"/>
    <property type="molecule type" value="Genomic_DNA"/>
</dbReference>